<reference evidence="2" key="2">
    <citation type="journal article" date="2024" name="Plant">
        <title>Genomic evolution and insights into agronomic trait innovations of Sesamum species.</title>
        <authorList>
            <person name="Miao H."/>
            <person name="Wang L."/>
            <person name="Qu L."/>
            <person name="Liu H."/>
            <person name="Sun Y."/>
            <person name="Le M."/>
            <person name="Wang Q."/>
            <person name="Wei S."/>
            <person name="Zheng Y."/>
            <person name="Lin W."/>
            <person name="Duan Y."/>
            <person name="Cao H."/>
            <person name="Xiong S."/>
            <person name="Wang X."/>
            <person name="Wei L."/>
            <person name="Li C."/>
            <person name="Ma Q."/>
            <person name="Ju M."/>
            <person name="Zhao R."/>
            <person name="Li G."/>
            <person name="Mu C."/>
            <person name="Tian Q."/>
            <person name="Mei H."/>
            <person name="Zhang T."/>
            <person name="Gao T."/>
            <person name="Zhang H."/>
        </authorList>
    </citation>
    <scope>NUCLEOTIDE SEQUENCE</scope>
    <source>
        <strain evidence="2">3651</strain>
    </source>
</reference>
<sequence length="137" mass="14919">MSRTAVWRAVATSFHHHLFASDRRPHQNNLDVPTGGITSGDIYSRRNRDQRRYREFPISVASGGVIASGGGAMSCAAVREQNFRLSIVLPIDGLDRLVGGVQGRRSEVQPTATVAVMGGNRLGFTCGLLTCYWGNEE</sequence>
<dbReference type="AlphaFoldDB" id="A0AAE1YB46"/>
<accession>A0AAE1YB46</accession>
<protein>
    <submittedName>
        <fullName evidence="2">Uncharacterized protein</fullName>
    </submittedName>
</protein>
<evidence type="ECO:0000313" key="3">
    <source>
        <dbReference type="Proteomes" id="UP001293254"/>
    </source>
</evidence>
<feature type="region of interest" description="Disordered" evidence="1">
    <location>
        <begin position="24"/>
        <end position="43"/>
    </location>
</feature>
<comment type="caution">
    <text evidence="2">The sequence shown here is derived from an EMBL/GenBank/DDBJ whole genome shotgun (WGS) entry which is preliminary data.</text>
</comment>
<organism evidence="2 3">
    <name type="scientific">Sesamum alatum</name>
    <dbReference type="NCBI Taxonomy" id="300844"/>
    <lineage>
        <taxon>Eukaryota</taxon>
        <taxon>Viridiplantae</taxon>
        <taxon>Streptophyta</taxon>
        <taxon>Embryophyta</taxon>
        <taxon>Tracheophyta</taxon>
        <taxon>Spermatophyta</taxon>
        <taxon>Magnoliopsida</taxon>
        <taxon>eudicotyledons</taxon>
        <taxon>Gunneridae</taxon>
        <taxon>Pentapetalae</taxon>
        <taxon>asterids</taxon>
        <taxon>lamiids</taxon>
        <taxon>Lamiales</taxon>
        <taxon>Pedaliaceae</taxon>
        <taxon>Sesamum</taxon>
    </lineage>
</organism>
<evidence type="ECO:0000313" key="2">
    <source>
        <dbReference type="EMBL" id="KAK4426862.1"/>
    </source>
</evidence>
<proteinExistence type="predicted"/>
<reference evidence="2" key="1">
    <citation type="submission" date="2020-06" db="EMBL/GenBank/DDBJ databases">
        <authorList>
            <person name="Li T."/>
            <person name="Hu X."/>
            <person name="Zhang T."/>
            <person name="Song X."/>
            <person name="Zhang H."/>
            <person name="Dai N."/>
            <person name="Sheng W."/>
            <person name="Hou X."/>
            <person name="Wei L."/>
        </authorList>
    </citation>
    <scope>NUCLEOTIDE SEQUENCE</scope>
    <source>
        <strain evidence="2">3651</strain>
        <tissue evidence="2">Leaf</tissue>
    </source>
</reference>
<gene>
    <name evidence="2" type="ORF">Salat_1455000</name>
</gene>
<keyword evidence="3" id="KW-1185">Reference proteome</keyword>
<name>A0AAE1YB46_9LAMI</name>
<dbReference type="EMBL" id="JACGWO010000005">
    <property type="protein sequence ID" value="KAK4426862.1"/>
    <property type="molecule type" value="Genomic_DNA"/>
</dbReference>
<evidence type="ECO:0000256" key="1">
    <source>
        <dbReference type="SAM" id="MobiDB-lite"/>
    </source>
</evidence>
<dbReference type="Proteomes" id="UP001293254">
    <property type="component" value="Unassembled WGS sequence"/>
</dbReference>